<keyword evidence="1" id="KW-0472">Membrane</keyword>
<protein>
    <submittedName>
        <fullName evidence="3">Tetrahydromethanopterin S-methyltransferase subunit F</fullName>
    </submittedName>
</protein>
<keyword evidence="1" id="KW-0812">Transmembrane</keyword>
<evidence type="ECO:0000313" key="4">
    <source>
        <dbReference type="Proteomes" id="UP000292580"/>
    </source>
</evidence>
<keyword evidence="1" id="KW-1133">Transmembrane helix</keyword>
<dbReference type="InterPro" id="IPR013347">
    <property type="entry name" value="MeTrfase_F_su"/>
</dbReference>
<dbReference type="GO" id="GO:0015948">
    <property type="term" value="P:methanogenesis"/>
    <property type="evidence" value="ECO:0007669"/>
    <property type="project" value="InterPro"/>
</dbReference>
<dbReference type="RefSeq" id="WP_130645571.1">
    <property type="nucleotide sequence ID" value="NZ_PGCL01000001.1"/>
</dbReference>
<evidence type="ECO:0000259" key="2">
    <source>
        <dbReference type="Pfam" id="PF09472"/>
    </source>
</evidence>
<organism evidence="3 4">
    <name type="scientific">Methanofollis fontis</name>
    <dbReference type="NCBI Taxonomy" id="2052832"/>
    <lineage>
        <taxon>Archaea</taxon>
        <taxon>Methanobacteriati</taxon>
        <taxon>Methanobacteriota</taxon>
        <taxon>Stenosarchaea group</taxon>
        <taxon>Methanomicrobia</taxon>
        <taxon>Methanomicrobiales</taxon>
        <taxon>Methanomicrobiaceae</taxon>
        <taxon>Methanofollis</taxon>
    </lineage>
</organism>
<dbReference type="AlphaFoldDB" id="A0A483CSG6"/>
<dbReference type="NCBIfam" id="NF009776">
    <property type="entry name" value="PRK13275.1"/>
    <property type="match status" value="1"/>
</dbReference>
<name>A0A483CSG6_9EURY</name>
<dbReference type="EMBL" id="PGCL01000001">
    <property type="protein sequence ID" value="TAJ45828.1"/>
    <property type="molecule type" value="Genomic_DNA"/>
</dbReference>
<feature type="transmembrane region" description="Helical" evidence="1">
    <location>
        <begin position="46"/>
        <end position="66"/>
    </location>
</feature>
<keyword evidence="4" id="KW-1185">Reference proteome</keyword>
<keyword evidence="3" id="KW-0808">Transferase</keyword>
<sequence length="67" mass="7110">MAEEEKKTSGAIRMAAIDNIMADIKYKAQIMARTNKLESGIMDSGIPGFVAGAAIALILVVVPVMLM</sequence>
<dbReference type="Proteomes" id="UP000292580">
    <property type="component" value="Unassembled WGS sequence"/>
</dbReference>
<dbReference type="NCBIfam" id="TIGR02507">
    <property type="entry name" value="MtrF"/>
    <property type="match status" value="1"/>
</dbReference>
<keyword evidence="3" id="KW-0489">Methyltransferase</keyword>
<reference evidence="3 4" key="1">
    <citation type="submission" date="2017-11" db="EMBL/GenBank/DDBJ databases">
        <title>Isolation and Characterization of Methanofollis Species from Methane Seep Offshore SW Taiwan.</title>
        <authorList>
            <person name="Teng N.-H."/>
            <person name="Lai M.-C."/>
            <person name="Chen S.-C."/>
        </authorList>
    </citation>
    <scope>NUCLEOTIDE SEQUENCE [LARGE SCALE GENOMIC DNA]</scope>
    <source>
        <strain evidence="3 4">FWC-SCC2</strain>
    </source>
</reference>
<dbReference type="GO" id="GO:0032259">
    <property type="term" value="P:methylation"/>
    <property type="evidence" value="ECO:0007669"/>
    <property type="project" value="UniProtKB-KW"/>
</dbReference>
<dbReference type="Pfam" id="PF09472">
    <property type="entry name" value="MtrF"/>
    <property type="match status" value="1"/>
</dbReference>
<comment type="caution">
    <text evidence="3">The sequence shown here is derived from an EMBL/GenBank/DDBJ whole genome shotgun (WGS) entry which is preliminary data.</text>
</comment>
<accession>A0A483CSG6</accession>
<dbReference type="OrthoDB" id="74731at2157"/>
<evidence type="ECO:0000313" key="3">
    <source>
        <dbReference type="EMBL" id="TAJ45828.1"/>
    </source>
</evidence>
<gene>
    <name evidence="3" type="ORF">CUJ86_00295</name>
</gene>
<feature type="domain" description="Tetrahydromethanopterin S-methyltransferase F subunit" evidence="2">
    <location>
        <begin position="8"/>
        <end position="66"/>
    </location>
</feature>
<proteinExistence type="predicted"/>
<dbReference type="GO" id="GO:0030269">
    <property type="term" value="F:tetrahydromethanopterin S-methyltransferase activity"/>
    <property type="evidence" value="ECO:0007669"/>
    <property type="project" value="InterPro"/>
</dbReference>
<evidence type="ECO:0000256" key="1">
    <source>
        <dbReference type="SAM" id="Phobius"/>
    </source>
</evidence>
<dbReference type="GO" id="GO:0016020">
    <property type="term" value="C:membrane"/>
    <property type="evidence" value="ECO:0007669"/>
    <property type="project" value="InterPro"/>
</dbReference>